<dbReference type="Proteomes" id="UP000187059">
    <property type="component" value="Chromosome"/>
</dbReference>
<dbReference type="STRING" id="1250539.Ga0080574_TMP1347"/>
<dbReference type="RefSeq" id="WP_076696389.1">
    <property type="nucleotide sequence ID" value="NZ_CP015093.1"/>
</dbReference>
<gene>
    <name evidence="1" type="ORF">Ga0080574_TMP1347</name>
</gene>
<dbReference type="AlphaFoldDB" id="A0A1P8UQK9"/>
<evidence type="ECO:0000313" key="1">
    <source>
        <dbReference type="EMBL" id="APZ51681.1"/>
    </source>
</evidence>
<dbReference type="KEGG" id="paby:Ga0080574_TMP1347"/>
<dbReference type="OrthoDB" id="7658483at2"/>
<sequence>MGRRGWYMQQQDGALILARRWPARFDLSVETRLPPVARRARLAHQVRQDLWRALQHLRGFSPCVWVSDGPEGTVLRAGGRVEGRAPRAQAEACIAGVLEDAGNRARWVRWSS</sequence>
<proteinExistence type="predicted"/>
<protein>
    <submittedName>
        <fullName evidence="1">Uncharacterized protein</fullName>
    </submittedName>
</protein>
<keyword evidence="2" id="KW-1185">Reference proteome</keyword>
<name>A0A1P8UQK9_9RHOB</name>
<reference evidence="1 2" key="1">
    <citation type="submission" date="2016-04" db="EMBL/GenBank/DDBJ databases">
        <title>Deep-sea bacteria in the southern Pacific.</title>
        <authorList>
            <person name="Tang K."/>
        </authorList>
    </citation>
    <scope>NUCLEOTIDE SEQUENCE [LARGE SCALE GENOMIC DNA]</scope>
    <source>
        <strain evidence="1 2">JLT2014</strain>
    </source>
</reference>
<organism evidence="1 2">
    <name type="scientific">Salipiger abyssi</name>
    <dbReference type="NCBI Taxonomy" id="1250539"/>
    <lineage>
        <taxon>Bacteria</taxon>
        <taxon>Pseudomonadati</taxon>
        <taxon>Pseudomonadota</taxon>
        <taxon>Alphaproteobacteria</taxon>
        <taxon>Rhodobacterales</taxon>
        <taxon>Roseobacteraceae</taxon>
        <taxon>Salipiger</taxon>
    </lineage>
</organism>
<accession>A0A1P8UQK9</accession>
<evidence type="ECO:0000313" key="2">
    <source>
        <dbReference type="Proteomes" id="UP000187059"/>
    </source>
</evidence>
<dbReference type="EMBL" id="CP015093">
    <property type="protein sequence ID" value="APZ51681.1"/>
    <property type="molecule type" value="Genomic_DNA"/>
</dbReference>